<evidence type="ECO:0000256" key="6">
    <source>
        <dbReference type="ARBA" id="ARBA00022989"/>
    </source>
</evidence>
<dbReference type="InterPro" id="IPR037294">
    <property type="entry name" value="ABC_BtuC-like"/>
</dbReference>
<keyword evidence="3" id="KW-0813">Transport</keyword>
<proteinExistence type="inferred from homology"/>
<dbReference type="KEGG" id="pcz:PCL1606_10040"/>
<dbReference type="PANTHER" id="PTHR30472">
    <property type="entry name" value="FERRIC ENTEROBACTIN TRANSPORT SYSTEM PERMEASE PROTEIN"/>
    <property type="match status" value="1"/>
</dbReference>
<feature type="transmembrane region" description="Helical" evidence="8">
    <location>
        <begin position="128"/>
        <end position="149"/>
    </location>
</feature>
<dbReference type="GO" id="GO:0033214">
    <property type="term" value="P:siderophore-iron import into cell"/>
    <property type="evidence" value="ECO:0007669"/>
    <property type="project" value="TreeGrafter"/>
</dbReference>
<dbReference type="PATRIC" id="fig|587753.10.peg.997"/>
<evidence type="ECO:0000256" key="8">
    <source>
        <dbReference type="SAM" id="Phobius"/>
    </source>
</evidence>
<dbReference type="FunFam" id="1.10.3470.10:FF:000001">
    <property type="entry name" value="Vitamin B12 ABC transporter permease BtuC"/>
    <property type="match status" value="1"/>
</dbReference>
<feature type="transmembrane region" description="Helical" evidence="8">
    <location>
        <begin position="299"/>
        <end position="317"/>
    </location>
</feature>
<sequence>MTPLLKPRALFICLGLLCLLAIWLSLALGPVSLPLLDTLRAALRLMGLPVDGQGLEQAELILGQIRLPRTLLGVAVGGVLALSGVAMQGLFRNPLADPGLVGVSSGAALGAAFAIVGGSLLGGVPAAIGPYLLSFCAFLGGLVVAALVYRLGRRNGQTHVATMLLAGIALTALASSAVGLFTYLADDATLRTLTFWNLGSLNGASYSRLWPLLLISVAVALWLPRRAQSLNALLLGESEAGHLGVDVERLKRELVFCTALGVGAAVAAAGLIGFVGLVVPHLVRLLAGPDHRTLLPASILAGASLLLLADLVARLALAPAELPIGIVTAFIGAPFFLFLLLRGRA</sequence>
<dbReference type="AlphaFoldDB" id="A0A0D5XUU1"/>
<keyword evidence="5 8" id="KW-0812">Transmembrane</keyword>
<comment type="subcellular location">
    <subcellularLocation>
        <location evidence="1">Cell membrane</location>
        <topology evidence="1">Multi-pass membrane protein</topology>
    </subcellularLocation>
</comment>
<feature type="transmembrane region" description="Helical" evidence="8">
    <location>
        <begin position="70"/>
        <end position="87"/>
    </location>
</feature>
<evidence type="ECO:0000256" key="3">
    <source>
        <dbReference type="ARBA" id="ARBA00022448"/>
    </source>
</evidence>
<dbReference type="EMBL" id="CP011110">
    <property type="protein sequence ID" value="AKA22459.1"/>
    <property type="molecule type" value="Genomic_DNA"/>
</dbReference>
<dbReference type="CDD" id="cd06550">
    <property type="entry name" value="TM_ABC_iron-siderophores_like"/>
    <property type="match status" value="1"/>
</dbReference>
<evidence type="ECO:0000256" key="4">
    <source>
        <dbReference type="ARBA" id="ARBA00022475"/>
    </source>
</evidence>
<keyword evidence="4" id="KW-1003">Cell membrane</keyword>
<keyword evidence="7 8" id="KW-0472">Membrane</keyword>
<keyword evidence="6 8" id="KW-1133">Transmembrane helix</keyword>
<evidence type="ECO:0000256" key="5">
    <source>
        <dbReference type="ARBA" id="ARBA00022692"/>
    </source>
</evidence>
<dbReference type="Gene3D" id="1.10.3470.10">
    <property type="entry name" value="ABC transporter involved in vitamin B12 uptake, BtuC"/>
    <property type="match status" value="1"/>
</dbReference>
<accession>A0A0D5XUU1</accession>
<dbReference type="GO" id="GO:0022857">
    <property type="term" value="F:transmembrane transporter activity"/>
    <property type="evidence" value="ECO:0007669"/>
    <property type="project" value="InterPro"/>
</dbReference>
<dbReference type="SUPFAM" id="SSF81345">
    <property type="entry name" value="ABC transporter involved in vitamin B12 uptake, BtuC"/>
    <property type="match status" value="1"/>
</dbReference>
<dbReference type="PANTHER" id="PTHR30472:SF25">
    <property type="entry name" value="ABC TRANSPORTER PERMEASE PROTEIN MJ0876-RELATED"/>
    <property type="match status" value="1"/>
</dbReference>
<reference evidence="9 10" key="1">
    <citation type="journal article" date="2015" name="Mol. Plant Microbe Interact.">
        <title>Comparative Genomic Analysis of Pseudomonas chlororaphis PCL1606 Reveals New Insight into Antifungal Compounds Involved in Biocontrol.</title>
        <authorList>
            <person name="Calderon C.E."/>
            <person name="Ramos C."/>
            <person name="de Vicente A."/>
            <person name="Cazorla F.M."/>
        </authorList>
    </citation>
    <scope>NUCLEOTIDE SEQUENCE [LARGE SCALE GENOMIC DNA]</scope>
    <source>
        <strain evidence="9 10">PCL1606</strain>
    </source>
</reference>
<evidence type="ECO:0000256" key="7">
    <source>
        <dbReference type="ARBA" id="ARBA00023136"/>
    </source>
</evidence>
<feature type="transmembrane region" description="Helical" evidence="8">
    <location>
        <begin position="254"/>
        <end position="279"/>
    </location>
</feature>
<name>A0A0D5XUU1_9PSED</name>
<feature type="transmembrane region" description="Helical" evidence="8">
    <location>
        <begin position="161"/>
        <end position="185"/>
    </location>
</feature>
<dbReference type="InterPro" id="IPR000522">
    <property type="entry name" value="ABC_transptr_permease_BtuC"/>
</dbReference>
<comment type="similarity">
    <text evidence="2">Belongs to the binding-protein-dependent transport system permease family. FecCD subfamily.</text>
</comment>
<gene>
    <name evidence="9" type="ORF">PCL1606_10040</name>
</gene>
<feature type="transmembrane region" description="Helical" evidence="8">
    <location>
        <begin position="324"/>
        <end position="341"/>
    </location>
</feature>
<evidence type="ECO:0000256" key="1">
    <source>
        <dbReference type="ARBA" id="ARBA00004651"/>
    </source>
</evidence>
<dbReference type="Proteomes" id="UP000032748">
    <property type="component" value="Chromosome"/>
</dbReference>
<evidence type="ECO:0000313" key="10">
    <source>
        <dbReference type="Proteomes" id="UP000032748"/>
    </source>
</evidence>
<dbReference type="OrthoDB" id="9055647at2"/>
<feature type="transmembrane region" description="Helical" evidence="8">
    <location>
        <begin position="205"/>
        <end position="223"/>
    </location>
</feature>
<dbReference type="Pfam" id="PF01032">
    <property type="entry name" value="FecCD"/>
    <property type="match status" value="1"/>
</dbReference>
<evidence type="ECO:0000313" key="9">
    <source>
        <dbReference type="EMBL" id="AKA22459.1"/>
    </source>
</evidence>
<feature type="transmembrane region" description="Helical" evidence="8">
    <location>
        <begin position="99"/>
        <end position="122"/>
    </location>
</feature>
<dbReference type="GO" id="GO:0005886">
    <property type="term" value="C:plasma membrane"/>
    <property type="evidence" value="ECO:0007669"/>
    <property type="project" value="UniProtKB-SubCell"/>
</dbReference>
<protein>
    <submittedName>
        <fullName evidence="9">ABC transporter permease</fullName>
    </submittedName>
</protein>
<evidence type="ECO:0000256" key="2">
    <source>
        <dbReference type="ARBA" id="ARBA00007935"/>
    </source>
</evidence>
<organism evidence="9 10">
    <name type="scientific">Pseudomonas chlororaphis</name>
    <dbReference type="NCBI Taxonomy" id="587753"/>
    <lineage>
        <taxon>Bacteria</taxon>
        <taxon>Pseudomonadati</taxon>
        <taxon>Pseudomonadota</taxon>
        <taxon>Gammaproteobacteria</taxon>
        <taxon>Pseudomonadales</taxon>
        <taxon>Pseudomonadaceae</taxon>
        <taxon>Pseudomonas</taxon>
    </lineage>
</organism>